<dbReference type="Proteomes" id="UP000247233">
    <property type="component" value="Unassembled WGS sequence"/>
</dbReference>
<accession>A0A317WY91</accession>
<dbReference type="OrthoDB" id="415532at2759"/>
<dbReference type="EMBL" id="MSFL01000004">
    <property type="protein sequence ID" value="PWY89170.1"/>
    <property type="molecule type" value="Genomic_DNA"/>
</dbReference>
<reference evidence="2 3" key="1">
    <citation type="submission" date="2016-12" db="EMBL/GenBank/DDBJ databases">
        <title>The genomes of Aspergillus section Nigri reveals drivers in fungal speciation.</title>
        <authorList>
            <consortium name="DOE Joint Genome Institute"/>
            <person name="Vesth T.C."/>
            <person name="Nybo J."/>
            <person name="Theobald S."/>
            <person name="Brandl J."/>
            <person name="Frisvad J.C."/>
            <person name="Nielsen K.F."/>
            <person name="Lyhne E.K."/>
            <person name="Kogle M.E."/>
            <person name="Kuo A."/>
            <person name="Riley R."/>
            <person name="Clum A."/>
            <person name="Nolan M."/>
            <person name="Lipzen A."/>
            <person name="Salamov A."/>
            <person name="Henrissat B."/>
            <person name="Wiebenga A."/>
            <person name="De Vries R.P."/>
            <person name="Grigoriev I.V."/>
            <person name="Mortensen U.H."/>
            <person name="Andersen M.R."/>
            <person name="Baker S.E."/>
        </authorList>
    </citation>
    <scope>NUCLEOTIDE SEQUENCE [LARGE SCALE GENOMIC DNA]</scope>
    <source>
        <strain evidence="2 3">CBS 117.55</strain>
    </source>
</reference>
<dbReference type="InterPro" id="IPR025340">
    <property type="entry name" value="DUF4246"/>
</dbReference>
<dbReference type="AlphaFoldDB" id="A0A317WY91"/>
<comment type="caution">
    <text evidence="2">The sequence shown here is derived from an EMBL/GenBank/DDBJ whole genome shotgun (WGS) entry which is preliminary data.</text>
</comment>
<proteinExistence type="predicted"/>
<dbReference type="PANTHER" id="PTHR33119:SF1">
    <property type="entry name" value="FE2OG DIOXYGENASE DOMAIN-CONTAINING PROTEIN"/>
    <property type="match status" value="1"/>
</dbReference>
<dbReference type="STRING" id="1448321.A0A317WY91"/>
<dbReference type="PANTHER" id="PTHR33119">
    <property type="entry name" value="IFI3P"/>
    <property type="match status" value="1"/>
</dbReference>
<keyword evidence="3" id="KW-1185">Reference proteome</keyword>
<feature type="domain" description="DUF4246" evidence="1">
    <location>
        <begin position="2"/>
        <end position="110"/>
    </location>
</feature>
<dbReference type="InterPro" id="IPR049192">
    <property type="entry name" value="DUF4246_C"/>
</dbReference>
<evidence type="ECO:0000313" key="3">
    <source>
        <dbReference type="Proteomes" id="UP000247233"/>
    </source>
</evidence>
<dbReference type="GeneID" id="37064785"/>
<dbReference type="RefSeq" id="XP_025402357.1">
    <property type="nucleotide sequence ID" value="XM_025542548.1"/>
</dbReference>
<evidence type="ECO:0000259" key="1">
    <source>
        <dbReference type="Pfam" id="PF14033"/>
    </source>
</evidence>
<name>A0A317WY91_9EURO</name>
<organism evidence="2 3">
    <name type="scientific">Aspergillus heteromorphus CBS 117.55</name>
    <dbReference type="NCBI Taxonomy" id="1448321"/>
    <lineage>
        <taxon>Eukaryota</taxon>
        <taxon>Fungi</taxon>
        <taxon>Dikarya</taxon>
        <taxon>Ascomycota</taxon>
        <taxon>Pezizomycotina</taxon>
        <taxon>Eurotiomycetes</taxon>
        <taxon>Eurotiomycetidae</taxon>
        <taxon>Eurotiales</taxon>
        <taxon>Aspergillaceae</taxon>
        <taxon>Aspergillus</taxon>
        <taxon>Aspergillus subgen. Circumdati</taxon>
    </lineage>
</organism>
<dbReference type="Pfam" id="PF14033">
    <property type="entry name" value="DUF4246"/>
    <property type="match status" value="1"/>
</dbReference>
<dbReference type="VEuPathDB" id="FungiDB:BO70DRAFT_359478"/>
<gene>
    <name evidence="2" type="ORF">BO70DRAFT_359478</name>
</gene>
<evidence type="ECO:0000313" key="2">
    <source>
        <dbReference type="EMBL" id="PWY89170.1"/>
    </source>
</evidence>
<protein>
    <recommendedName>
        <fullName evidence="1">DUF4246 domain-containing protein</fullName>
    </recommendedName>
</protein>
<sequence>MPSHLEFRHTMDGKKWQTGECEHRCETLEAFFGFQRLMPAIQNLGSVLTKSGRLLAFSNTFQHRVQPLCITDATKPGHQKVLAMSLVGPYIHILSTANVPPQRKDWWADEV</sequence>